<dbReference type="NCBIfam" id="NF004051">
    <property type="entry name" value="PRK05571.1"/>
    <property type="match status" value="1"/>
</dbReference>
<keyword evidence="6" id="KW-1185">Reference proteome</keyword>
<evidence type="ECO:0000313" key="6">
    <source>
        <dbReference type="Proteomes" id="UP000002382"/>
    </source>
</evidence>
<proteinExistence type="inferred from homology"/>
<reference evidence="5 6" key="2">
    <citation type="journal article" date="2011" name="J. Bacteriol.">
        <title>Genome Sequence of Kosmotoga olearia Strain TBF 19.5.1, a Thermophilic Bacterium with a Wide Growth Temperature Range, Isolated from the Troll B Oil Platform in the North Sea.</title>
        <authorList>
            <person name="Swithers K.S."/>
            <person name="Dipippo J.L."/>
            <person name="Bruce D.C."/>
            <person name="Detter C."/>
            <person name="Tapia R."/>
            <person name="Han S."/>
            <person name="Goodwin L.A."/>
            <person name="Han J."/>
            <person name="Woyke T."/>
            <person name="Pitluck S."/>
            <person name="Pennacchio L."/>
            <person name="Nolan M."/>
            <person name="Mikhailova N."/>
            <person name="Land M.L."/>
            <person name="Nesbo C.L."/>
            <person name="Gogarten J.P."/>
            <person name="Noll K.M."/>
        </authorList>
    </citation>
    <scope>NUCLEOTIDE SEQUENCE [LARGE SCALE GENOMIC DNA]</scope>
    <source>
        <strain evidence="6">ATCC BAA-1733 / DSM 21960 / TBF 19.5.1</strain>
    </source>
</reference>
<dbReference type="EC" id="5.3.1.6" evidence="5"/>
<evidence type="ECO:0000256" key="1">
    <source>
        <dbReference type="ARBA" id="ARBA00008754"/>
    </source>
</evidence>
<dbReference type="STRING" id="521045.Kole_0020"/>
<dbReference type="Pfam" id="PF02502">
    <property type="entry name" value="LacAB_rpiB"/>
    <property type="match status" value="1"/>
</dbReference>
<dbReference type="EMBL" id="CP001634">
    <property type="protein sequence ID" value="ACR78749.1"/>
    <property type="molecule type" value="Genomic_DNA"/>
</dbReference>
<evidence type="ECO:0000256" key="4">
    <source>
        <dbReference type="PIRSR" id="PIRSR005384-2"/>
    </source>
</evidence>
<dbReference type="NCBIfam" id="TIGR01120">
    <property type="entry name" value="rpiB"/>
    <property type="match status" value="1"/>
</dbReference>
<dbReference type="RefSeq" id="WP_012744537.1">
    <property type="nucleotide sequence ID" value="NC_012785.1"/>
</dbReference>
<accession>C5CHB0</accession>
<dbReference type="KEGG" id="kol:Kole_0020"/>
<evidence type="ECO:0000256" key="2">
    <source>
        <dbReference type="ARBA" id="ARBA00023235"/>
    </source>
</evidence>
<evidence type="ECO:0000313" key="5">
    <source>
        <dbReference type="EMBL" id="ACR78749.1"/>
    </source>
</evidence>
<dbReference type="GO" id="GO:0004751">
    <property type="term" value="F:ribose-5-phosphate isomerase activity"/>
    <property type="evidence" value="ECO:0007669"/>
    <property type="project" value="UniProtKB-EC"/>
</dbReference>
<dbReference type="HOGENOM" id="CLU_091396_4_1_0"/>
<name>C5CHB0_KOSOT</name>
<evidence type="ECO:0000256" key="3">
    <source>
        <dbReference type="PIRSR" id="PIRSR005384-1"/>
    </source>
</evidence>
<feature type="binding site" evidence="4">
    <location>
        <position position="136"/>
    </location>
    <ligand>
        <name>D-ribulose 5-phosphate</name>
        <dbReference type="ChEBI" id="CHEBI:58121"/>
    </ligand>
</feature>
<dbReference type="PANTHER" id="PTHR30345">
    <property type="entry name" value="RIBOSE-5-PHOSPHATE ISOMERASE B"/>
    <property type="match status" value="1"/>
</dbReference>
<sequence length="151" mass="16765">MKVAIASDHAGFAMKKELIDFLSSAGYEITDYGTYSEESVDYPDYAAKVAEAVTEGTAERGILICGTGLGMSIAANRYKGVRAALCLYPEMARMTRKHNDANVLVLSGRLIGVELARRIVEVFFETGFEGGRHERRIRKIDDLPDLRRRSD</sequence>
<dbReference type="GO" id="GO:0009052">
    <property type="term" value="P:pentose-phosphate shunt, non-oxidative branch"/>
    <property type="evidence" value="ECO:0007669"/>
    <property type="project" value="TreeGrafter"/>
</dbReference>
<feature type="binding site" evidence="4">
    <location>
        <position position="132"/>
    </location>
    <ligand>
        <name>D-ribulose 5-phosphate</name>
        <dbReference type="ChEBI" id="CHEBI:58121"/>
    </ligand>
</feature>
<dbReference type="GO" id="GO:0019316">
    <property type="term" value="P:D-allose catabolic process"/>
    <property type="evidence" value="ECO:0007669"/>
    <property type="project" value="TreeGrafter"/>
</dbReference>
<dbReference type="OrthoDB" id="1778624at2"/>
<dbReference type="InterPro" id="IPR003500">
    <property type="entry name" value="RpiB_LacA_LacB"/>
</dbReference>
<feature type="binding site" evidence="4">
    <location>
        <position position="99"/>
    </location>
    <ligand>
        <name>D-ribulose 5-phosphate</name>
        <dbReference type="ChEBI" id="CHEBI:58121"/>
    </ligand>
</feature>
<organism evidence="5 6">
    <name type="scientific">Kosmotoga olearia (strain ATCC BAA-1733 / DSM 21960 / TBF 19.5.1)</name>
    <dbReference type="NCBI Taxonomy" id="521045"/>
    <lineage>
        <taxon>Bacteria</taxon>
        <taxon>Thermotogati</taxon>
        <taxon>Thermotogota</taxon>
        <taxon>Thermotogae</taxon>
        <taxon>Kosmotogales</taxon>
        <taxon>Kosmotogaceae</taxon>
        <taxon>Kosmotoga</taxon>
    </lineage>
</organism>
<dbReference type="SUPFAM" id="SSF89623">
    <property type="entry name" value="Ribose/Galactose isomerase RpiB/AlsB"/>
    <property type="match status" value="1"/>
</dbReference>
<comment type="similarity">
    <text evidence="1">Belongs to the LacAB/RpiB family.</text>
</comment>
<reference evidence="5 6" key="1">
    <citation type="submission" date="2009-06" db="EMBL/GenBank/DDBJ databases">
        <title>Complete sequence of Thermotogales bacterium TBF 19.5.1.</title>
        <authorList>
            <consortium name="US DOE Joint Genome Institute"/>
            <person name="Lucas S."/>
            <person name="Copeland A."/>
            <person name="Lapidus A."/>
            <person name="Glavina del Rio T."/>
            <person name="Tice H."/>
            <person name="Bruce D."/>
            <person name="Goodwin L."/>
            <person name="Pitluck S."/>
            <person name="Chertkov O."/>
            <person name="Brettin T."/>
            <person name="Detter J.C."/>
            <person name="Han C."/>
            <person name="Schmutz J."/>
            <person name="Larimer F."/>
            <person name="Land M."/>
            <person name="Hauser L."/>
            <person name="Kyrpides N."/>
            <person name="Ovchinnikova G."/>
            <person name="Noll K."/>
        </authorList>
    </citation>
    <scope>NUCLEOTIDE SEQUENCE [LARGE SCALE GENOMIC DNA]</scope>
    <source>
        <strain evidence="6">ATCC BAA-1733 / DSM 21960 / TBF 19.5.1</strain>
    </source>
</reference>
<dbReference type="PANTHER" id="PTHR30345:SF0">
    <property type="entry name" value="DNA DAMAGE-REPAIR_TOLERATION PROTEIN DRT102"/>
    <property type="match status" value="1"/>
</dbReference>
<protein>
    <submittedName>
        <fullName evidence="5">Ribose 5-phosphate isomerase B</fullName>
        <ecNumber evidence="5">5.3.1.6</ecNumber>
    </submittedName>
</protein>
<dbReference type="InterPro" id="IPR036569">
    <property type="entry name" value="RpiB_LacA_LacB_sf"/>
</dbReference>
<feature type="binding site" evidence="4">
    <location>
        <begin position="66"/>
        <end position="70"/>
    </location>
    <ligand>
        <name>D-ribulose 5-phosphate</name>
        <dbReference type="ChEBI" id="CHEBI:58121"/>
    </ligand>
</feature>
<feature type="binding site" evidence="4">
    <location>
        <position position="109"/>
    </location>
    <ligand>
        <name>D-ribulose 5-phosphate</name>
        <dbReference type="ChEBI" id="CHEBI:58121"/>
    </ligand>
</feature>
<dbReference type="AlphaFoldDB" id="C5CHB0"/>
<feature type="active site" description="Proton donor" evidence="3">
    <location>
        <position position="98"/>
    </location>
</feature>
<dbReference type="eggNOG" id="COG0698">
    <property type="taxonomic scope" value="Bacteria"/>
</dbReference>
<gene>
    <name evidence="5" type="ordered locus">Kole_0020</name>
</gene>
<dbReference type="NCBIfam" id="TIGR00689">
    <property type="entry name" value="rpiB_lacA_lacB"/>
    <property type="match status" value="1"/>
</dbReference>
<dbReference type="PIRSF" id="PIRSF005384">
    <property type="entry name" value="RpiB_LacA_B"/>
    <property type="match status" value="1"/>
</dbReference>
<feature type="binding site" evidence="4">
    <location>
        <begin position="8"/>
        <end position="9"/>
    </location>
    <ligand>
        <name>D-ribulose 5-phosphate</name>
        <dbReference type="ChEBI" id="CHEBI:58121"/>
    </ligand>
</feature>
<dbReference type="InterPro" id="IPR004785">
    <property type="entry name" value="RpiB"/>
</dbReference>
<feature type="active site" description="Proton acceptor" evidence="3">
    <location>
        <position position="65"/>
    </location>
</feature>
<keyword evidence="2 5" id="KW-0413">Isomerase</keyword>
<dbReference type="Proteomes" id="UP000002382">
    <property type="component" value="Chromosome"/>
</dbReference>
<dbReference type="Gene3D" id="3.40.1400.10">
    <property type="entry name" value="Sugar-phosphate isomerase, RpiB/LacA/LacB"/>
    <property type="match status" value="1"/>
</dbReference>